<gene>
    <name evidence="2" type="ORF">RR49_02489</name>
</gene>
<accession>A0A0F0LQ50</accession>
<dbReference type="Proteomes" id="UP000033451">
    <property type="component" value="Unassembled WGS sequence"/>
</dbReference>
<protein>
    <recommendedName>
        <fullName evidence="1">DUF6993 domain-containing protein</fullName>
    </recommendedName>
</protein>
<feature type="domain" description="DUF6993" evidence="1">
    <location>
        <begin position="22"/>
        <end position="104"/>
    </location>
</feature>
<evidence type="ECO:0000313" key="2">
    <source>
        <dbReference type="EMBL" id="KJL35268.1"/>
    </source>
</evidence>
<evidence type="ECO:0000259" key="1">
    <source>
        <dbReference type="Pfam" id="PF22504"/>
    </source>
</evidence>
<keyword evidence="3" id="KW-1185">Reference proteome</keyword>
<dbReference type="AlphaFoldDB" id="A0A0F0LQ50"/>
<proteinExistence type="predicted"/>
<evidence type="ECO:0000313" key="3">
    <source>
        <dbReference type="Proteomes" id="UP000033451"/>
    </source>
</evidence>
<dbReference type="EMBL" id="JYIY01000079">
    <property type="protein sequence ID" value="KJL35268.1"/>
    <property type="molecule type" value="Genomic_DNA"/>
</dbReference>
<organism evidence="2 3">
    <name type="scientific">Microbacterium ginsengisoli</name>
    <dbReference type="NCBI Taxonomy" id="400772"/>
    <lineage>
        <taxon>Bacteria</taxon>
        <taxon>Bacillati</taxon>
        <taxon>Actinomycetota</taxon>
        <taxon>Actinomycetes</taxon>
        <taxon>Micrococcales</taxon>
        <taxon>Microbacteriaceae</taxon>
        <taxon>Microbacterium</taxon>
    </lineage>
</organism>
<dbReference type="InterPro" id="IPR054262">
    <property type="entry name" value="DUF6993"/>
</dbReference>
<dbReference type="PATRIC" id="fig|400772.4.peg.2500"/>
<dbReference type="Pfam" id="PF22504">
    <property type="entry name" value="DUF6993"/>
    <property type="match status" value="1"/>
</dbReference>
<reference evidence="2 3" key="1">
    <citation type="submission" date="2015-02" db="EMBL/GenBank/DDBJ databases">
        <title>Draft genome sequences of ten Microbacterium spp. with emphasis on heavy metal contaminated environments.</title>
        <authorList>
            <person name="Corretto E."/>
        </authorList>
    </citation>
    <scope>NUCLEOTIDE SEQUENCE [LARGE SCALE GENOMIC DNA]</scope>
    <source>
        <strain evidence="2 3">DSM 18659</strain>
    </source>
</reference>
<comment type="caution">
    <text evidence="2">The sequence shown here is derived from an EMBL/GenBank/DDBJ whole genome shotgun (WGS) entry which is preliminary data.</text>
</comment>
<dbReference type="STRING" id="400772.RR49_02489"/>
<name>A0A0F0LQ50_9MICO</name>
<sequence>MAFVPGGTAQQNLPIFAQTVASVWSGPDQVHGRAYIDALVADGFSKADMQVTNDETTIGRAVESLQFSVRLGDECLIGQVGPTIASPVTEVAPGLVSGGCLIGQTRPINW</sequence>